<dbReference type="InParanoid" id="A9V943"/>
<dbReference type="KEGG" id="mbr:MONBRDRAFT_11392"/>
<organism evidence="1 2">
    <name type="scientific">Monosiga brevicollis</name>
    <name type="common">Choanoflagellate</name>
    <dbReference type="NCBI Taxonomy" id="81824"/>
    <lineage>
        <taxon>Eukaryota</taxon>
        <taxon>Choanoflagellata</taxon>
        <taxon>Craspedida</taxon>
        <taxon>Salpingoecidae</taxon>
        <taxon>Monosiga</taxon>
    </lineage>
</organism>
<evidence type="ECO:0000313" key="2">
    <source>
        <dbReference type="Proteomes" id="UP000001357"/>
    </source>
</evidence>
<gene>
    <name evidence="1" type="ORF">MONBRDRAFT_11392</name>
</gene>
<evidence type="ECO:0008006" key="3">
    <source>
        <dbReference type="Google" id="ProtNLM"/>
    </source>
</evidence>
<dbReference type="eggNOG" id="KOG2994">
    <property type="taxonomic scope" value="Eukaryota"/>
</dbReference>
<reference evidence="1 2" key="1">
    <citation type="journal article" date="2008" name="Nature">
        <title>The genome of the choanoflagellate Monosiga brevicollis and the origin of metazoans.</title>
        <authorList>
            <consortium name="JGI Sequencing"/>
            <person name="King N."/>
            <person name="Westbrook M.J."/>
            <person name="Young S.L."/>
            <person name="Kuo A."/>
            <person name="Abedin M."/>
            <person name="Chapman J."/>
            <person name="Fairclough S."/>
            <person name="Hellsten U."/>
            <person name="Isogai Y."/>
            <person name="Letunic I."/>
            <person name="Marr M."/>
            <person name="Pincus D."/>
            <person name="Putnam N."/>
            <person name="Rokas A."/>
            <person name="Wright K.J."/>
            <person name="Zuzow R."/>
            <person name="Dirks W."/>
            <person name="Good M."/>
            <person name="Goodstein D."/>
            <person name="Lemons D."/>
            <person name="Li W."/>
            <person name="Lyons J.B."/>
            <person name="Morris A."/>
            <person name="Nichols S."/>
            <person name="Richter D.J."/>
            <person name="Salamov A."/>
            <person name="Bork P."/>
            <person name="Lim W.A."/>
            <person name="Manning G."/>
            <person name="Miller W.T."/>
            <person name="McGinnis W."/>
            <person name="Shapiro H."/>
            <person name="Tjian R."/>
            <person name="Grigoriev I.V."/>
            <person name="Rokhsar D."/>
        </authorList>
    </citation>
    <scope>NUCLEOTIDE SEQUENCE [LARGE SCALE GENOMIC DNA]</scope>
    <source>
        <strain evidence="2">MX1 / ATCC 50154</strain>
    </source>
</reference>
<dbReference type="GO" id="GO:0004844">
    <property type="term" value="F:uracil DNA N-glycosylase activity"/>
    <property type="evidence" value="ECO:0000318"/>
    <property type="project" value="GO_Central"/>
</dbReference>
<dbReference type="OMA" id="SHISFWR"/>
<dbReference type="STRING" id="81824.A9V943"/>
<evidence type="ECO:0000313" key="1">
    <source>
        <dbReference type="EMBL" id="EDQ86064.1"/>
    </source>
</evidence>
<keyword evidence="2" id="KW-1185">Reference proteome</keyword>
<dbReference type="PANTHER" id="PTHR11264:SF8">
    <property type="entry name" value="URACIL-DNA GLYCOSYLASE-LIKE DOMAIN-CONTAINING PROTEIN"/>
    <property type="match status" value="1"/>
</dbReference>
<dbReference type="EMBL" id="CH991569">
    <property type="protein sequence ID" value="EDQ86064.1"/>
    <property type="molecule type" value="Genomic_DNA"/>
</dbReference>
<dbReference type="Proteomes" id="UP000001357">
    <property type="component" value="Unassembled WGS sequence"/>
</dbReference>
<dbReference type="GO" id="GO:0097510">
    <property type="term" value="P:base-excision repair, AP site formation via deaminated base removal"/>
    <property type="evidence" value="ECO:0000318"/>
    <property type="project" value="GO_Central"/>
</dbReference>
<dbReference type="GeneID" id="5894439"/>
<dbReference type="SUPFAM" id="SSF52141">
    <property type="entry name" value="Uracil-DNA glycosylase-like"/>
    <property type="match status" value="1"/>
</dbReference>
<dbReference type="InterPro" id="IPR036895">
    <property type="entry name" value="Uracil-DNA_glycosylase-like_sf"/>
</dbReference>
<dbReference type="RefSeq" id="XP_001749258.1">
    <property type="nucleotide sequence ID" value="XM_001749206.1"/>
</dbReference>
<dbReference type="AlphaFoldDB" id="A9V943"/>
<dbReference type="PANTHER" id="PTHR11264">
    <property type="entry name" value="URACIL-DNA GLYCOSYLASE"/>
    <property type="match status" value="1"/>
</dbReference>
<name>A9V943_MONBE</name>
<dbReference type="InterPro" id="IPR002043">
    <property type="entry name" value="UDG_fam1"/>
</dbReference>
<protein>
    <recommendedName>
        <fullName evidence="3">Uracil-DNA glycosylase-like domain-containing protein</fullName>
    </recommendedName>
</protein>
<dbReference type="GO" id="GO:0005739">
    <property type="term" value="C:mitochondrion"/>
    <property type="evidence" value="ECO:0000318"/>
    <property type="project" value="GO_Central"/>
</dbReference>
<proteinExistence type="predicted"/>
<dbReference type="Gene3D" id="3.40.470.10">
    <property type="entry name" value="Uracil-DNA glycosylase-like domain"/>
    <property type="match status" value="1"/>
</dbReference>
<accession>A9V943</accession>
<sequence>MASKTKQGEQAPKKAKVSAAAADDLDLPALFNDGGEAWLPLLESTIRSQPSVQDFLGKGRASSIVPVRELTFQALKANAPGNWKVIIFGQTPYPRVESATGVAMLDNTFTQWEDKRFGSVTSMRCIMKSASMWKFDVPKATTVAELRTLFKKQKVVSPHQWFQAMLAQGCLLLNAGLTSSTDKAMATSKHSTFWKPIVARIVESIMAEKAEKKEGVIFAWWGSHAKALRKIVDQLALKYPDCQVVQLDHCNPAAMGDAFCQGTHFADINDALESLQYKPFDWLPTEVRIISSPHRGNMPHNLPATDLHKMYLERLQDVAQKDEQLAPVTGIMDMPVPPFATVMAAIIQALPSAQYAIDSSLQYAKEQNDAILSVDEIAVINLYTQASAFYRRLNEVLRNGNRALLVPYYFYLRLFFEAVGKLHKHRGANLEPLWRGVGLDLRKLYGKVKAPSAVSIMDYSAFKGEAEYVPLVSVLAERVEDDSNERLFKMSLMTLRTSSQVDLGARY</sequence>
<dbReference type="GO" id="GO:0005634">
    <property type="term" value="C:nucleus"/>
    <property type="evidence" value="ECO:0000318"/>
    <property type="project" value="GO_Central"/>
</dbReference>